<evidence type="ECO:0000313" key="2">
    <source>
        <dbReference type="EMBL" id="RWR78373.1"/>
    </source>
</evidence>
<dbReference type="Proteomes" id="UP000283530">
    <property type="component" value="Unassembled WGS sequence"/>
</dbReference>
<sequence>MPSAIARPGGGARWVCHRRSIFTLISFRYSQQKSPLCSWKISDLIVGKTGTTERWSHRYGDSKPRDIDMREKNCRGDEITEDDPSS</sequence>
<dbReference type="EMBL" id="QPKB01000003">
    <property type="protein sequence ID" value="RWR78373.1"/>
    <property type="molecule type" value="Genomic_DNA"/>
</dbReference>
<name>A0A3S3N093_9MAGN</name>
<feature type="region of interest" description="Disordered" evidence="1">
    <location>
        <begin position="54"/>
        <end position="86"/>
    </location>
</feature>
<dbReference type="OrthoDB" id="10558680at2759"/>
<proteinExistence type="predicted"/>
<comment type="caution">
    <text evidence="2">The sequence shown here is derived from an EMBL/GenBank/DDBJ whole genome shotgun (WGS) entry which is preliminary data.</text>
</comment>
<reference evidence="2 3" key="1">
    <citation type="journal article" date="2019" name="Nat. Plants">
        <title>Stout camphor tree genome fills gaps in understanding of flowering plant genome evolution.</title>
        <authorList>
            <person name="Chaw S.M."/>
            <person name="Liu Y.C."/>
            <person name="Wu Y.W."/>
            <person name="Wang H.Y."/>
            <person name="Lin C.I."/>
            <person name="Wu C.S."/>
            <person name="Ke H.M."/>
            <person name="Chang L.Y."/>
            <person name="Hsu C.Y."/>
            <person name="Yang H.T."/>
            <person name="Sudianto E."/>
            <person name="Hsu M.H."/>
            <person name="Wu K.P."/>
            <person name="Wang L.N."/>
            <person name="Leebens-Mack J.H."/>
            <person name="Tsai I.J."/>
        </authorList>
    </citation>
    <scope>NUCLEOTIDE SEQUENCE [LARGE SCALE GENOMIC DNA]</scope>
    <source>
        <strain evidence="3">cv. Chaw 1501</strain>
        <tissue evidence="2">Young leaves</tissue>
    </source>
</reference>
<feature type="compositionally biased region" description="Basic and acidic residues" evidence="1">
    <location>
        <begin position="54"/>
        <end position="78"/>
    </location>
</feature>
<dbReference type="AlphaFoldDB" id="A0A3S3N093"/>
<evidence type="ECO:0000313" key="3">
    <source>
        <dbReference type="Proteomes" id="UP000283530"/>
    </source>
</evidence>
<protein>
    <submittedName>
        <fullName evidence="2">Uncharacterized protein</fullName>
    </submittedName>
</protein>
<accession>A0A3S3N093</accession>
<keyword evidence="3" id="KW-1185">Reference proteome</keyword>
<gene>
    <name evidence="2" type="ORF">CKAN_00689900</name>
</gene>
<organism evidence="2 3">
    <name type="scientific">Cinnamomum micranthum f. kanehirae</name>
    <dbReference type="NCBI Taxonomy" id="337451"/>
    <lineage>
        <taxon>Eukaryota</taxon>
        <taxon>Viridiplantae</taxon>
        <taxon>Streptophyta</taxon>
        <taxon>Embryophyta</taxon>
        <taxon>Tracheophyta</taxon>
        <taxon>Spermatophyta</taxon>
        <taxon>Magnoliopsida</taxon>
        <taxon>Magnoliidae</taxon>
        <taxon>Laurales</taxon>
        <taxon>Lauraceae</taxon>
        <taxon>Cinnamomum</taxon>
    </lineage>
</organism>
<evidence type="ECO:0000256" key="1">
    <source>
        <dbReference type="SAM" id="MobiDB-lite"/>
    </source>
</evidence>